<evidence type="ECO:0000313" key="3">
    <source>
        <dbReference type="Proteomes" id="UP000078532"/>
    </source>
</evidence>
<feature type="domain" description="AMP-dependent synthetase/ligase" evidence="1">
    <location>
        <begin position="11"/>
        <end position="106"/>
    </location>
</feature>
<proteinExistence type="predicted"/>
<dbReference type="PROSITE" id="PS00455">
    <property type="entry name" value="AMP_BINDING"/>
    <property type="match status" value="1"/>
</dbReference>
<evidence type="ECO:0000259" key="1">
    <source>
        <dbReference type="Pfam" id="PF00501"/>
    </source>
</evidence>
<dbReference type="STRING" id="1838280.A6M21_05665"/>
<sequence>MRGNAKAAAQLRKTAAVRVCVSLEENRPGGEDVSYREIMSVQAGVLAPVEAELEDPWLILYTGGTTGFPKGAVLSRRMITWNAVNTAVSWHLTHADVAPIFTPFFW</sequence>
<dbReference type="Proteomes" id="UP000078532">
    <property type="component" value="Unassembled WGS sequence"/>
</dbReference>
<dbReference type="Pfam" id="PF00501">
    <property type="entry name" value="AMP-binding"/>
    <property type="match status" value="1"/>
</dbReference>
<dbReference type="SUPFAM" id="SSF56801">
    <property type="entry name" value="Acetyl-CoA synthetase-like"/>
    <property type="match status" value="1"/>
</dbReference>
<dbReference type="InterPro" id="IPR000873">
    <property type="entry name" value="AMP-dep_synth/lig_dom"/>
</dbReference>
<gene>
    <name evidence="2" type="ORF">A6M21_05665</name>
</gene>
<dbReference type="InterPro" id="IPR020845">
    <property type="entry name" value="AMP-binding_CS"/>
</dbReference>
<comment type="caution">
    <text evidence="2">The sequence shown here is derived from an EMBL/GenBank/DDBJ whole genome shotgun (WGS) entry which is preliminary data.</text>
</comment>
<name>A0A1B7LHF2_9FIRM</name>
<organism evidence="2 3">
    <name type="scientific">Desulfotomaculum copahuensis</name>
    <dbReference type="NCBI Taxonomy" id="1838280"/>
    <lineage>
        <taxon>Bacteria</taxon>
        <taxon>Bacillati</taxon>
        <taxon>Bacillota</taxon>
        <taxon>Clostridia</taxon>
        <taxon>Eubacteriales</taxon>
        <taxon>Desulfotomaculaceae</taxon>
        <taxon>Desulfotomaculum</taxon>
    </lineage>
</organism>
<protein>
    <recommendedName>
        <fullName evidence="1">AMP-dependent synthetase/ligase domain-containing protein</fullName>
    </recommendedName>
</protein>
<keyword evidence="3" id="KW-1185">Reference proteome</keyword>
<dbReference type="Gene3D" id="3.40.50.980">
    <property type="match status" value="1"/>
</dbReference>
<evidence type="ECO:0000313" key="2">
    <source>
        <dbReference type="EMBL" id="OAT85602.1"/>
    </source>
</evidence>
<dbReference type="RefSeq" id="WP_066666740.1">
    <property type="nucleotide sequence ID" value="NZ_LYVF01000054.1"/>
</dbReference>
<dbReference type="AlphaFoldDB" id="A0A1B7LHF2"/>
<reference evidence="2 3" key="1">
    <citation type="submission" date="2016-04" db="EMBL/GenBank/DDBJ databases">
        <authorList>
            <person name="Evans L.H."/>
            <person name="Alamgir A."/>
            <person name="Owens N."/>
            <person name="Weber N.D."/>
            <person name="Virtaneva K."/>
            <person name="Barbian K."/>
            <person name="Babar A."/>
            <person name="Rosenke K."/>
        </authorList>
    </citation>
    <scope>NUCLEOTIDE SEQUENCE [LARGE SCALE GENOMIC DNA]</scope>
    <source>
        <strain evidence="2 3">LMa1</strain>
    </source>
</reference>
<accession>A0A1B7LHF2</accession>
<dbReference type="OrthoDB" id="9778383at2"/>
<dbReference type="EMBL" id="LYVF01000054">
    <property type="protein sequence ID" value="OAT85602.1"/>
    <property type="molecule type" value="Genomic_DNA"/>
</dbReference>